<feature type="region of interest" description="Disordered" evidence="1">
    <location>
        <begin position="121"/>
        <end position="156"/>
    </location>
</feature>
<evidence type="ECO:0000313" key="2">
    <source>
        <dbReference type="EMBL" id="EXJ80576.1"/>
    </source>
</evidence>
<dbReference type="HOGENOM" id="CLU_855300_0_0_1"/>
<dbReference type="RefSeq" id="XP_007727770.1">
    <property type="nucleotide sequence ID" value="XM_007729580.1"/>
</dbReference>
<feature type="region of interest" description="Disordered" evidence="1">
    <location>
        <begin position="1"/>
        <end position="60"/>
    </location>
</feature>
<organism evidence="2 3">
    <name type="scientific">Capronia coronata CBS 617.96</name>
    <dbReference type="NCBI Taxonomy" id="1182541"/>
    <lineage>
        <taxon>Eukaryota</taxon>
        <taxon>Fungi</taxon>
        <taxon>Dikarya</taxon>
        <taxon>Ascomycota</taxon>
        <taxon>Pezizomycotina</taxon>
        <taxon>Eurotiomycetes</taxon>
        <taxon>Chaetothyriomycetidae</taxon>
        <taxon>Chaetothyriales</taxon>
        <taxon>Herpotrichiellaceae</taxon>
        <taxon>Capronia</taxon>
    </lineage>
</organism>
<feature type="compositionally biased region" description="Polar residues" evidence="1">
    <location>
        <begin position="32"/>
        <end position="48"/>
    </location>
</feature>
<accession>W9XU96</accession>
<dbReference type="EMBL" id="AMWN01000008">
    <property type="protein sequence ID" value="EXJ80576.1"/>
    <property type="molecule type" value="Genomic_DNA"/>
</dbReference>
<dbReference type="AlphaFoldDB" id="W9XU96"/>
<keyword evidence="3" id="KW-1185">Reference proteome</keyword>
<dbReference type="GeneID" id="19163569"/>
<feature type="region of interest" description="Disordered" evidence="1">
    <location>
        <begin position="229"/>
        <end position="254"/>
    </location>
</feature>
<sequence>MSQDSNSDAGSSDCSIGDLRRRQRDTRPRPWLTNSVLRRRSTATSSSDCVERVDAPAQSTSITVPIVSDLAPSTTVSGEPRQNIKKERALSRLSSTVAKAATSVKALAKAAGSQIPQWAGLKDVMSGKSRSDSSPLDRDGEQGKGKTSAKSLKGTGGKTFASRLLVRLGKAFSGRAATSRDKKVGKRGNGGCSRRLLERAAEAPQSCFRPEPIRSHRVERQLTSILKHRSERSGELKLAAPSPAAPTSPRMGGLPVKMEKEKSAKKVVVLEKPPVVTPARHWPKDLIKTRVCGVCRDREVCRCRKAVEEVWYELSTTTDQWLEAQLQLGHDYLELSGGLLGGVKAGSKTET</sequence>
<protein>
    <submittedName>
        <fullName evidence="2">Uncharacterized protein</fullName>
    </submittedName>
</protein>
<evidence type="ECO:0000313" key="3">
    <source>
        <dbReference type="Proteomes" id="UP000019484"/>
    </source>
</evidence>
<feature type="compositionally biased region" description="Polar residues" evidence="1">
    <location>
        <begin position="1"/>
        <end position="14"/>
    </location>
</feature>
<dbReference type="OrthoDB" id="4140498at2759"/>
<gene>
    <name evidence="2" type="ORF">A1O1_08722</name>
</gene>
<comment type="caution">
    <text evidence="2">The sequence shown here is derived from an EMBL/GenBank/DDBJ whole genome shotgun (WGS) entry which is preliminary data.</text>
</comment>
<name>W9XU96_9EURO</name>
<evidence type="ECO:0000256" key="1">
    <source>
        <dbReference type="SAM" id="MobiDB-lite"/>
    </source>
</evidence>
<feature type="compositionally biased region" description="Low complexity" evidence="1">
    <location>
        <begin position="239"/>
        <end position="249"/>
    </location>
</feature>
<reference evidence="2 3" key="1">
    <citation type="submission" date="2013-03" db="EMBL/GenBank/DDBJ databases">
        <title>The Genome Sequence of Capronia coronata CBS 617.96.</title>
        <authorList>
            <consortium name="The Broad Institute Genomics Platform"/>
            <person name="Cuomo C."/>
            <person name="de Hoog S."/>
            <person name="Gorbushina A."/>
            <person name="Walker B."/>
            <person name="Young S.K."/>
            <person name="Zeng Q."/>
            <person name="Gargeya S."/>
            <person name="Fitzgerald M."/>
            <person name="Haas B."/>
            <person name="Abouelleil A."/>
            <person name="Allen A.W."/>
            <person name="Alvarado L."/>
            <person name="Arachchi H.M."/>
            <person name="Berlin A.M."/>
            <person name="Chapman S.B."/>
            <person name="Gainer-Dewar J."/>
            <person name="Goldberg J."/>
            <person name="Griggs A."/>
            <person name="Gujja S."/>
            <person name="Hansen M."/>
            <person name="Howarth C."/>
            <person name="Imamovic A."/>
            <person name="Ireland A."/>
            <person name="Larimer J."/>
            <person name="McCowan C."/>
            <person name="Murphy C."/>
            <person name="Pearson M."/>
            <person name="Poon T.W."/>
            <person name="Priest M."/>
            <person name="Roberts A."/>
            <person name="Saif S."/>
            <person name="Shea T."/>
            <person name="Sisk P."/>
            <person name="Sykes S."/>
            <person name="Wortman J."/>
            <person name="Nusbaum C."/>
            <person name="Birren B."/>
        </authorList>
    </citation>
    <scope>NUCLEOTIDE SEQUENCE [LARGE SCALE GENOMIC DNA]</scope>
    <source>
        <strain evidence="2 3">CBS 617.96</strain>
    </source>
</reference>
<dbReference type="Proteomes" id="UP000019484">
    <property type="component" value="Unassembled WGS sequence"/>
</dbReference>
<proteinExistence type="predicted"/>
<feature type="compositionally biased region" description="Basic and acidic residues" evidence="1">
    <location>
        <begin position="129"/>
        <end position="144"/>
    </location>
</feature>